<feature type="compositionally biased region" description="Polar residues" evidence="1">
    <location>
        <begin position="17"/>
        <end position="34"/>
    </location>
</feature>
<dbReference type="Proteomes" id="UP001304243">
    <property type="component" value="Unassembled WGS sequence"/>
</dbReference>
<reference evidence="2 3" key="1">
    <citation type="submission" date="2022-11" db="EMBL/GenBank/DDBJ databases">
        <title>Mucor velutinosus strain NIH1002 WGS.</title>
        <authorList>
            <person name="Subramanian P."/>
            <person name="Mullikin J.C."/>
            <person name="Segre J.A."/>
            <person name="Zelazny A.M."/>
        </authorList>
    </citation>
    <scope>NUCLEOTIDE SEQUENCE [LARGE SCALE GENOMIC DNA]</scope>
    <source>
        <strain evidence="2 3">NIH1002</strain>
    </source>
</reference>
<comment type="caution">
    <text evidence="2">The sequence shown here is derived from an EMBL/GenBank/DDBJ whole genome shotgun (WGS) entry which is preliminary data.</text>
</comment>
<sequence length="117" mass="12691">MDIGNLPIFSGSKDTKSTSNSNEAPITGNTSRSFESNKKQAAPSEDKNAWEQIGDYDQPAASPSSNSPVDEDEDEEDHEQVQIPRIHTQTEDSKKESDDAASIASEAAVKATQQHSR</sequence>
<protein>
    <submittedName>
        <fullName evidence="2">Uncharacterized protein</fullName>
    </submittedName>
</protein>
<dbReference type="EMBL" id="JASEJX010000021">
    <property type="protein sequence ID" value="KAK4512970.1"/>
    <property type="molecule type" value="Genomic_DNA"/>
</dbReference>
<name>A0AAN7DEF8_9FUNG</name>
<accession>A0AAN7DEF8</accession>
<proteinExistence type="predicted"/>
<dbReference type="AlphaFoldDB" id="A0AAN7DEF8"/>
<evidence type="ECO:0000313" key="2">
    <source>
        <dbReference type="EMBL" id="KAK4512970.1"/>
    </source>
</evidence>
<feature type="region of interest" description="Disordered" evidence="1">
    <location>
        <begin position="1"/>
        <end position="117"/>
    </location>
</feature>
<keyword evidence="3" id="KW-1185">Reference proteome</keyword>
<feature type="compositionally biased region" description="Basic and acidic residues" evidence="1">
    <location>
        <begin position="88"/>
        <end position="98"/>
    </location>
</feature>
<feature type="compositionally biased region" description="Acidic residues" evidence="1">
    <location>
        <begin position="69"/>
        <end position="78"/>
    </location>
</feature>
<gene>
    <name evidence="2" type="ORF">ATC70_003681</name>
</gene>
<evidence type="ECO:0000313" key="3">
    <source>
        <dbReference type="Proteomes" id="UP001304243"/>
    </source>
</evidence>
<feature type="compositionally biased region" description="Low complexity" evidence="1">
    <location>
        <begin position="100"/>
        <end position="111"/>
    </location>
</feature>
<dbReference type="RefSeq" id="XP_064679636.1">
    <property type="nucleotide sequence ID" value="XM_064823036.1"/>
</dbReference>
<organism evidence="2 3">
    <name type="scientific">Mucor velutinosus</name>
    <dbReference type="NCBI Taxonomy" id="708070"/>
    <lineage>
        <taxon>Eukaryota</taxon>
        <taxon>Fungi</taxon>
        <taxon>Fungi incertae sedis</taxon>
        <taxon>Mucoromycota</taxon>
        <taxon>Mucoromycotina</taxon>
        <taxon>Mucoromycetes</taxon>
        <taxon>Mucorales</taxon>
        <taxon>Mucorineae</taxon>
        <taxon>Mucoraceae</taxon>
        <taxon>Mucor</taxon>
    </lineage>
</organism>
<evidence type="ECO:0000256" key="1">
    <source>
        <dbReference type="SAM" id="MobiDB-lite"/>
    </source>
</evidence>
<dbReference type="GeneID" id="89947383"/>